<feature type="region of interest" description="Disordered" evidence="2">
    <location>
        <begin position="616"/>
        <end position="643"/>
    </location>
</feature>
<evidence type="ECO:0000313" key="5">
    <source>
        <dbReference type="EMBL" id="KAK3297963.1"/>
    </source>
</evidence>
<feature type="region of interest" description="Disordered" evidence="2">
    <location>
        <begin position="450"/>
        <end position="470"/>
    </location>
</feature>
<reference evidence="5" key="1">
    <citation type="journal article" date="2023" name="Mol. Phylogenet. Evol.">
        <title>Genome-scale phylogeny and comparative genomics of the fungal order Sordariales.</title>
        <authorList>
            <person name="Hensen N."/>
            <person name="Bonometti L."/>
            <person name="Westerberg I."/>
            <person name="Brannstrom I.O."/>
            <person name="Guillou S."/>
            <person name="Cros-Aarteil S."/>
            <person name="Calhoun S."/>
            <person name="Haridas S."/>
            <person name="Kuo A."/>
            <person name="Mondo S."/>
            <person name="Pangilinan J."/>
            <person name="Riley R."/>
            <person name="LaButti K."/>
            <person name="Andreopoulos B."/>
            <person name="Lipzen A."/>
            <person name="Chen C."/>
            <person name="Yan M."/>
            <person name="Daum C."/>
            <person name="Ng V."/>
            <person name="Clum A."/>
            <person name="Steindorff A."/>
            <person name="Ohm R.A."/>
            <person name="Martin F."/>
            <person name="Silar P."/>
            <person name="Natvig D.O."/>
            <person name="Lalanne C."/>
            <person name="Gautier V."/>
            <person name="Ament-Velasquez S.L."/>
            <person name="Kruys A."/>
            <person name="Hutchinson M.I."/>
            <person name="Powell A.J."/>
            <person name="Barry K."/>
            <person name="Miller A.N."/>
            <person name="Grigoriev I.V."/>
            <person name="Debuchy R."/>
            <person name="Gladieux P."/>
            <person name="Hiltunen Thoren M."/>
            <person name="Johannesson H."/>
        </authorList>
    </citation>
    <scope>NUCLEOTIDE SEQUENCE</scope>
    <source>
        <strain evidence="5">CBS 168.71</strain>
    </source>
</reference>
<evidence type="ECO:0000313" key="6">
    <source>
        <dbReference type="Proteomes" id="UP001278766"/>
    </source>
</evidence>
<dbReference type="AlphaFoldDB" id="A0AAE0LUH1"/>
<evidence type="ECO:0000256" key="2">
    <source>
        <dbReference type="SAM" id="MobiDB-lite"/>
    </source>
</evidence>
<dbReference type="Proteomes" id="UP001278766">
    <property type="component" value="Unassembled WGS sequence"/>
</dbReference>
<feature type="compositionally biased region" description="Polar residues" evidence="2">
    <location>
        <begin position="67"/>
        <end position="77"/>
    </location>
</feature>
<feature type="region of interest" description="Disordered" evidence="2">
    <location>
        <begin position="1"/>
        <end position="43"/>
    </location>
</feature>
<protein>
    <submittedName>
        <fullName evidence="5">Up-regulated during septation-domain-containing protein</fullName>
    </submittedName>
</protein>
<organism evidence="5 6">
    <name type="scientific">Chaetomium fimeti</name>
    <dbReference type="NCBI Taxonomy" id="1854472"/>
    <lineage>
        <taxon>Eukaryota</taxon>
        <taxon>Fungi</taxon>
        <taxon>Dikarya</taxon>
        <taxon>Ascomycota</taxon>
        <taxon>Pezizomycotina</taxon>
        <taxon>Sordariomycetes</taxon>
        <taxon>Sordariomycetidae</taxon>
        <taxon>Sordariales</taxon>
        <taxon>Chaetomiaceae</taxon>
        <taxon>Chaetomium</taxon>
    </lineage>
</organism>
<dbReference type="RefSeq" id="XP_062661477.1">
    <property type="nucleotide sequence ID" value="XM_062798192.1"/>
</dbReference>
<sequence>MNGATMRLGSPAGGGLRQRGSGNSFGSPGRVPPPGMPPVVTPTGKALVEGYRKDILNGFGGERPRYNPSNESRPQSSALVDLKDPIQVHLLTETALSDSRTYEILSQEEVDHIKKQMQSLSMRIEQARTNLAIQSKYRDAAISMARLYSPSKTEGKRRSLLGNRMSDSAKEAEMEKLASERRCEELATELFSLEKRLMEPQRRLLQHTAGILQMTHRASSKKSGQVPAGPMMNGIPGSPESLYTYTNTRNSMEIPSGDLDFDKNLYLHLDQADGPAAPRKNAIEIPLKSPIREQNAQLRELREEIEKVKEENERILEENIQLKTAEQQLKKEFSQIQDQHAQLAAAEEQLRQDHTRAREEIAQFETREQQLRDEHAKATEENDRIRGETSRMMDETNRYKDADSRLKAIEEQMSAETEALRAQSAGHVQAISDTEARLEALNRKLRDLVVGSNPEKNDGFSGPEAASGSGETLTAQLEYMERGLATAAEEQQQLAAEASTTSVENATIASSLSQVEASLDQVGVRVQALAQQVQDVLQQSDSSLPPAPEGDVDEQLGYLENAFKTVGSELSRALEASSSVSAKRQDIDQVDAVLMGLWEIIQSGYAEIEQQKAARRQNRALGQGGADDDDELSSNEFDGDTNEPYSLQAFSTKVQWLYAQATGLREQKYILQRQIKQQRELNNRSESEKDRELQAKSDELEQTHHILDEAERTAADAQDQLQKVLSDMDTLQKTTAANEAASASSTKSTQDQLQARAARIAALEAEVREAESRVAAAEAAIAATQSQLADSNTARAAAEAELTALQTQLSTASDASASASADASELQRALQAKDDELDRMNMMVVELKTEVAFAKAELDGAYGSRKQRAAEAAALSNSSQSEELNNTIVRLRAELENALRDLEDITRESIAAERERLEIEGRLDEVMGVKGELEAEVGRLGERLGRVQEELDVERLKVPSPGGAAGGGASRAGAGASELSKQFRGVMKEERKKFQEEMREEQAKRRKLEEELRTLRRGQSSTASTARGGALSPR</sequence>
<accession>A0AAE0LUH1</accession>
<reference evidence="5" key="2">
    <citation type="submission" date="2023-06" db="EMBL/GenBank/DDBJ databases">
        <authorList>
            <consortium name="Lawrence Berkeley National Laboratory"/>
            <person name="Haridas S."/>
            <person name="Hensen N."/>
            <person name="Bonometti L."/>
            <person name="Westerberg I."/>
            <person name="Brannstrom I.O."/>
            <person name="Guillou S."/>
            <person name="Cros-Aarteil S."/>
            <person name="Calhoun S."/>
            <person name="Kuo A."/>
            <person name="Mondo S."/>
            <person name="Pangilinan J."/>
            <person name="Riley R."/>
            <person name="Labutti K."/>
            <person name="Andreopoulos B."/>
            <person name="Lipzen A."/>
            <person name="Chen C."/>
            <person name="Yanf M."/>
            <person name="Daum C."/>
            <person name="Ng V."/>
            <person name="Clum A."/>
            <person name="Steindorff A."/>
            <person name="Ohm R."/>
            <person name="Martin F."/>
            <person name="Silar P."/>
            <person name="Natvig D."/>
            <person name="Lalanne C."/>
            <person name="Gautier V."/>
            <person name="Ament-Velasquez S.L."/>
            <person name="Kruys A."/>
            <person name="Hutchinson M.I."/>
            <person name="Powell A.J."/>
            <person name="Barry K."/>
            <person name="Miller A.N."/>
            <person name="Grigoriev I.V."/>
            <person name="Debuchy R."/>
            <person name="Gladieux P."/>
            <person name="Thoren M.H."/>
            <person name="Johannesson H."/>
        </authorList>
    </citation>
    <scope>NUCLEOTIDE SEQUENCE</scope>
    <source>
        <strain evidence="5">CBS 168.71</strain>
    </source>
</reference>
<evidence type="ECO:0000256" key="1">
    <source>
        <dbReference type="SAM" id="Coils"/>
    </source>
</evidence>
<feature type="compositionally biased region" description="Basic and acidic residues" evidence="2">
    <location>
        <begin position="986"/>
        <end position="1014"/>
    </location>
</feature>
<feature type="domain" description="Up-regulated during septation protein 1" evidence="3">
    <location>
        <begin position="88"/>
        <end position="215"/>
    </location>
</feature>
<feature type="domain" description="DUF7801" evidence="4">
    <location>
        <begin position="824"/>
        <end position="884"/>
    </location>
</feature>
<proteinExistence type="predicted"/>
<dbReference type="EMBL" id="JAUEPN010000003">
    <property type="protein sequence ID" value="KAK3297963.1"/>
    <property type="molecule type" value="Genomic_DNA"/>
</dbReference>
<feature type="region of interest" description="Disordered" evidence="2">
    <location>
        <begin position="957"/>
        <end position="1034"/>
    </location>
</feature>
<feature type="coiled-coil region" evidence="1">
    <location>
        <begin position="881"/>
        <end position="950"/>
    </location>
</feature>
<feature type="compositionally biased region" description="Pro residues" evidence="2">
    <location>
        <begin position="30"/>
        <end position="40"/>
    </location>
</feature>
<name>A0AAE0LUH1_9PEZI</name>
<dbReference type="Pfam" id="PF25078">
    <property type="entry name" value="DUF7801"/>
    <property type="match status" value="1"/>
</dbReference>
<evidence type="ECO:0000259" key="4">
    <source>
        <dbReference type="Pfam" id="PF25078"/>
    </source>
</evidence>
<dbReference type="GeneID" id="87835140"/>
<dbReference type="PANTHER" id="PTHR23159">
    <property type="entry name" value="CENTROSOMAL PROTEIN 2"/>
    <property type="match status" value="1"/>
</dbReference>
<dbReference type="Pfam" id="PF15456">
    <property type="entry name" value="Uds1"/>
    <property type="match status" value="1"/>
</dbReference>
<feature type="region of interest" description="Disordered" evidence="2">
    <location>
        <begin position="678"/>
        <end position="698"/>
    </location>
</feature>
<feature type="region of interest" description="Disordered" evidence="2">
    <location>
        <begin position="56"/>
        <end position="77"/>
    </location>
</feature>
<comment type="caution">
    <text evidence="5">The sequence shown here is derived from an EMBL/GenBank/DDBJ whole genome shotgun (WGS) entry which is preliminary data.</text>
</comment>
<dbReference type="Gene3D" id="1.10.287.1490">
    <property type="match status" value="1"/>
</dbReference>
<dbReference type="InterPro" id="IPR029191">
    <property type="entry name" value="Uds1"/>
</dbReference>
<gene>
    <name evidence="5" type="ORF">B0H64DRAFT_134985</name>
</gene>
<dbReference type="InterPro" id="IPR056703">
    <property type="entry name" value="DUF7801"/>
</dbReference>
<feature type="coiled-coil region" evidence="1">
    <location>
        <begin position="291"/>
        <end position="419"/>
    </location>
</feature>
<evidence type="ECO:0000259" key="3">
    <source>
        <dbReference type="Pfam" id="PF15456"/>
    </source>
</evidence>
<keyword evidence="6" id="KW-1185">Reference proteome</keyword>
<dbReference type="PANTHER" id="PTHR23159:SF31">
    <property type="entry name" value="CENTROSOME-ASSOCIATED PROTEIN CEP250 ISOFORM X1"/>
    <property type="match status" value="1"/>
</dbReference>
<feature type="compositionally biased region" description="Acidic residues" evidence="2">
    <location>
        <begin position="626"/>
        <end position="641"/>
    </location>
</feature>
<keyword evidence="1" id="KW-0175">Coiled coil</keyword>